<evidence type="ECO:0000256" key="2">
    <source>
        <dbReference type="ARBA" id="ARBA00023002"/>
    </source>
</evidence>
<comment type="catalytic activity">
    <reaction evidence="3">
        <text>[thioredoxin]-dithiol + NADP(+) = [thioredoxin]-disulfide + NADPH + H(+)</text>
        <dbReference type="Rhea" id="RHEA:20345"/>
        <dbReference type="Rhea" id="RHEA-COMP:10698"/>
        <dbReference type="Rhea" id="RHEA-COMP:10700"/>
        <dbReference type="ChEBI" id="CHEBI:15378"/>
        <dbReference type="ChEBI" id="CHEBI:29950"/>
        <dbReference type="ChEBI" id="CHEBI:50058"/>
        <dbReference type="ChEBI" id="CHEBI:57783"/>
        <dbReference type="ChEBI" id="CHEBI:58349"/>
        <dbReference type="EC" id="1.8.1.9"/>
    </reaction>
</comment>
<dbReference type="Pfam" id="PF13649">
    <property type="entry name" value="Methyltransf_25"/>
    <property type="match status" value="1"/>
</dbReference>
<dbReference type="InterPro" id="IPR036188">
    <property type="entry name" value="FAD/NAD-bd_sf"/>
</dbReference>
<feature type="domain" description="Methyltransferase" evidence="6">
    <location>
        <begin position="440"/>
        <end position="534"/>
    </location>
</feature>
<dbReference type="Pfam" id="PF07992">
    <property type="entry name" value="Pyr_redox_2"/>
    <property type="match status" value="1"/>
</dbReference>
<dbReference type="InterPro" id="IPR041698">
    <property type="entry name" value="Methyltransf_25"/>
</dbReference>
<dbReference type="Gene3D" id="3.40.50.150">
    <property type="entry name" value="Vaccinia Virus protein VP39"/>
    <property type="match status" value="1"/>
</dbReference>
<accession>A0A2T0V778</accession>
<evidence type="ECO:0000313" key="8">
    <source>
        <dbReference type="Proteomes" id="UP000237983"/>
    </source>
</evidence>
<feature type="compositionally biased region" description="Low complexity" evidence="4">
    <location>
        <begin position="354"/>
        <end position="371"/>
    </location>
</feature>
<evidence type="ECO:0000259" key="5">
    <source>
        <dbReference type="Pfam" id="PF07992"/>
    </source>
</evidence>
<feature type="compositionally biased region" description="Basic and acidic residues" evidence="4">
    <location>
        <begin position="372"/>
        <end position="388"/>
    </location>
</feature>
<protein>
    <submittedName>
        <fullName evidence="7">Thioredoxin reductase</fullName>
    </submittedName>
</protein>
<dbReference type="SUPFAM" id="SSF53335">
    <property type="entry name" value="S-adenosyl-L-methionine-dependent methyltransferases"/>
    <property type="match status" value="1"/>
</dbReference>
<dbReference type="Proteomes" id="UP000237983">
    <property type="component" value="Unassembled WGS sequence"/>
</dbReference>
<dbReference type="InterPro" id="IPR029063">
    <property type="entry name" value="SAM-dependent_MTases_sf"/>
</dbReference>
<dbReference type="PANTHER" id="PTHR48105">
    <property type="entry name" value="THIOREDOXIN REDUCTASE 1-RELATED-RELATED"/>
    <property type="match status" value="1"/>
</dbReference>
<evidence type="ECO:0000256" key="1">
    <source>
        <dbReference type="ARBA" id="ARBA00022630"/>
    </source>
</evidence>
<dbReference type="InterPro" id="IPR023753">
    <property type="entry name" value="FAD/NAD-binding_dom"/>
</dbReference>
<dbReference type="Gene3D" id="3.50.50.60">
    <property type="entry name" value="FAD/NAD(P)-binding domain"/>
    <property type="match status" value="2"/>
</dbReference>
<feature type="domain" description="FAD/NAD(P)-binding" evidence="5">
    <location>
        <begin position="8"/>
        <end position="292"/>
    </location>
</feature>
<comment type="caution">
    <text evidence="7">The sequence shown here is derived from an EMBL/GenBank/DDBJ whole genome shotgun (WGS) entry which is preliminary data.</text>
</comment>
<keyword evidence="1" id="KW-0285">Flavoprotein</keyword>
<evidence type="ECO:0000256" key="4">
    <source>
        <dbReference type="SAM" id="MobiDB-lite"/>
    </source>
</evidence>
<dbReference type="AlphaFoldDB" id="A0A2T0V778"/>
<reference evidence="7 8" key="1">
    <citation type="submission" date="2018-03" db="EMBL/GenBank/DDBJ databases">
        <title>Genomic Encyclopedia of Type Strains, Phase III (KMG-III): the genomes of soil and plant-associated and newly described type strains.</title>
        <authorList>
            <person name="Whitman W."/>
        </authorList>
    </citation>
    <scope>NUCLEOTIDE SEQUENCE [LARGE SCALE GENOMIC DNA]</scope>
    <source>
        <strain evidence="7 8">CGMCC 1.12484</strain>
    </source>
</reference>
<dbReference type="CDD" id="cd02440">
    <property type="entry name" value="AdoMet_MTases"/>
    <property type="match status" value="1"/>
</dbReference>
<name>A0A2T0V778_9MICO</name>
<evidence type="ECO:0000259" key="6">
    <source>
        <dbReference type="Pfam" id="PF13649"/>
    </source>
</evidence>
<gene>
    <name evidence="7" type="ORF">B0I08_10956</name>
</gene>
<evidence type="ECO:0000313" key="7">
    <source>
        <dbReference type="EMBL" id="PRY65908.1"/>
    </source>
</evidence>
<dbReference type="PRINTS" id="PR00368">
    <property type="entry name" value="FADPNR"/>
</dbReference>
<dbReference type="GO" id="GO:0004791">
    <property type="term" value="F:thioredoxin-disulfide reductase (NADPH) activity"/>
    <property type="evidence" value="ECO:0007669"/>
    <property type="project" value="UniProtKB-EC"/>
</dbReference>
<dbReference type="PRINTS" id="PR00469">
    <property type="entry name" value="PNDRDTASEII"/>
</dbReference>
<sequence>MMNETNGYDVVVVGGGVAGLSAAVTLGRARRSVVVVDAGAPRNAPAAGVHGFLTRDGLSPLELVRLGRAEAESYGAVIVEGTAVAVERIGDGFAVTLADGSVVRGRRLLVATGLVDELPEVEGLRERWGKDVLHCPYCHGWEVQDRAIGIIATGPMAVHQALMWGQWSSRVTLLLHNSADPGELEWEQLAARGVSVVDGTVASVTVTDDALRGVVLEDGTTIALDALVTGTRLSARTDFLAGLGAPVTEHPMGVGTLLESDPVTGATGIAGVWSAGNVTDLMAQVVVAAAAGLRAGTAINADLITAEVALAVDQRRARAEPPFSAEGERANHQRLAGSSQHGIAPVRSARQHRTPAPAAHQHGTPAAAAHQHGADEHGADEHGAHENAGEGDAPTEYDQAFWDARYAESESIWSGNPNPVLVAEASTLSAGSGSAPRSALDIGSGEGADAIWLAERGWQVTAVDISPVALARAADRASARGVAADQITWEHHDLTAWTPPPARFDLVSAQFMHLPQTQREVLFRDLAAAVADGGTLLIVGHDMVDLDVAHRWNIPGMFYSADELAATLDPTLWHIAAAESRARTVTAQEETVTLHDVVLRAERRRGN</sequence>
<proteinExistence type="predicted"/>
<dbReference type="RefSeq" id="WP_342748187.1">
    <property type="nucleotide sequence ID" value="NZ_PVTL01000009.1"/>
</dbReference>
<dbReference type="EMBL" id="PVTL01000009">
    <property type="protein sequence ID" value="PRY65908.1"/>
    <property type="molecule type" value="Genomic_DNA"/>
</dbReference>
<dbReference type="SUPFAM" id="SSF51905">
    <property type="entry name" value="FAD/NAD(P)-binding domain"/>
    <property type="match status" value="1"/>
</dbReference>
<feature type="region of interest" description="Disordered" evidence="4">
    <location>
        <begin position="320"/>
        <end position="394"/>
    </location>
</feature>
<keyword evidence="2" id="KW-0560">Oxidoreductase</keyword>
<organism evidence="7 8">
    <name type="scientific">Glaciihabitans tibetensis</name>
    <dbReference type="NCBI Taxonomy" id="1266600"/>
    <lineage>
        <taxon>Bacteria</taxon>
        <taxon>Bacillati</taxon>
        <taxon>Actinomycetota</taxon>
        <taxon>Actinomycetes</taxon>
        <taxon>Micrococcales</taxon>
        <taxon>Microbacteriaceae</taxon>
        <taxon>Glaciihabitans</taxon>
    </lineage>
</organism>
<keyword evidence="8" id="KW-1185">Reference proteome</keyword>
<evidence type="ECO:0000256" key="3">
    <source>
        <dbReference type="ARBA" id="ARBA00048132"/>
    </source>
</evidence>
<dbReference type="InterPro" id="IPR050097">
    <property type="entry name" value="Ferredoxin-NADP_redctase_2"/>
</dbReference>